<sequence length="707" mass="82444">MNPEKKLTLTKITLNRPSQKIGLPPKITLNKQLDSRPQSSKIDIQPVNINWLVDNIQQENKLEWIQKCFVFFKDWTQNTECNDQGKESILKQSIQLIDFNDLQVRLYAIKAALFGFTTLNLLELLFQKQAKPLLRRPKSGSKIQEQLPSLLYQPQQFLAILQKTAQLSNENVFLNLINDNSLSFVLFRILKLFTQLPKDQATTSQQLPYLNLIFIIIKNIANNKKEAQKLLQPAYIQLIDNHLHSFPFDQTYEKDLLNLYTTITATLRNLANENNSVEMYLQNGIIKKLVISMVSYSNNYELILNTLRIMSKMSLSKECCEYFLQSTEAMQNISSFFKTYQTNIYIIIRASFLLANMTTYFEGIRQLIYYKFNQFGDILKCFDYFWTKEISPQQLNQIDQFSQSRAAWDFQILQSEKKILMLSSESQDQQQNILTIEQIGLDILKNYSTEYRVLISKLLKLLQKNTAISKQQEIISCTLSCLSNLTFYEKQTFLNDFEYKNVKFELITTLGHFIIQNEDQEICCDGLRVLSNLSRQKDLIKQIMKSRISEGVIVLLDSNSREVVYYCLGVILNLLQDQDFKQEFSVFFRKKENMNIIDYITQVLNDCTTNENDIANLGLKCLILLLDSNLNQEYAKKIETAVSSFGNVCDQVLQAKENNELNNTRQLINQIINNIPEEGYSCMQPNCGRKFKTQMELQIHINRRHKL</sequence>
<dbReference type="OMA" id="SCMQPNC"/>
<evidence type="ECO:0000313" key="4">
    <source>
        <dbReference type="Proteomes" id="UP000000600"/>
    </source>
</evidence>
<dbReference type="PROSITE" id="PS50157">
    <property type="entry name" value="ZINC_FINGER_C2H2_2"/>
    <property type="match status" value="1"/>
</dbReference>
<dbReference type="RefSeq" id="XP_001457323.1">
    <property type="nucleotide sequence ID" value="XM_001457286.1"/>
</dbReference>
<dbReference type="KEGG" id="ptm:GSPATT00023099001"/>
<proteinExistence type="predicted"/>
<evidence type="ECO:0000259" key="2">
    <source>
        <dbReference type="PROSITE" id="PS50157"/>
    </source>
</evidence>
<dbReference type="Gene3D" id="1.25.10.10">
    <property type="entry name" value="Leucine-rich Repeat Variant"/>
    <property type="match status" value="2"/>
</dbReference>
<dbReference type="STRING" id="5888.A0E3Q9"/>
<dbReference type="GO" id="GO:0008270">
    <property type="term" value="F:zinc ion binding"/>
    <property type="evidence" value="ECO:0007669"/>
    <property type="project" value="UniProtKB-KW"/>
</dbReference>
<dbReference type="GeneID" id="5043108"/>
<dbReference type="SUPFAM" id="SSF48371">
    <property type="entry name" value="ARM repeat"/>
    <property type="match status" value="2"/>
</dbReference>
<keyword evidence="1" id="KW-0862">Zinc</keyword>
<name>A0E3Q9_PARTE</name>
<reference evidence="3 4" key="1">
    <citation type="journal article" date="2006" name="Nature">
        <title>Global trends of whole-genome duplications revealed by the ciliate Paramecium tetraurelia.</title>
        <authorList>
            <consortium name="Genoscope"/>
            <person name="Aury J.-M."/>
            <person name="Jaillon O."/>
            <person name="Duret L."/>
            <person name="Noel B."/>
            <person name="Jubin C."/>
            <person name="Porcel B.M."/>
            <person name="Segurens B."/>
            <person name="Daubin V."/>
            <person name="Anthouard V."/>
            <person name="Aiach N."/>
            <person name="Arnaiz O."/>
            <person name="Billaut A."/>
            <person name="Beisson J."/>
            <person name="Blanc I."/>
            <person name="Bouhouche K."/>
            <person name="Camara F."/>
            <person name="Duharcourt S."/>
            <person name="Guigo R."/>
            <person name="Gogendeau D."/>
            <person name="Katinka M."/>
            <person name="Keller A.-M."/>
            <person name="Kissmehl R."/>
            <person name="Klotz C."/>
            <person name="Koll F."/>
            <person name="Le Moue A."/>
            <person name="Lepere C."/>
            <person name="Malinsky S."/>
            <person name="Nowacki M."/>
            <person name="Nowak J.K."/>
            <person name="Plattner H."/>
            <person name="Poulain J."/>
            <person name="Ruiz F."/>
            <person name="Serrano V."/>
            <person name="Zagulski M."/>
            <person name="Dessen P."/>
            <person name="Betermier M."/>
            <person name="Weissenbach J."/>
            <person name="Scarpelli C."/>
            <person name="Schachter V."/>
            <person name="Sperling L."/>
            <person name="Meyer E."/>
            <person name="Cohen J."/>
            <person name="Wincker P."/>
        </authorList>
    </citation>
    <scope>NUCLEOTIDE SEQUENCE [LARGE SCALE GENOMIC DNA]</scope>
    <source>
        <strain evidence="3 4">Stock d4-2</strain>
    </source>
</reference>
<dbReference type="HOGENOM" id="CLU_390559_0_0_1"/>
<dbReference type="eggNOG" id="KOG1048">
    <property type="taxonomic scope" value="Eukaryota"/>
</dbReference>
<dbReference type="AlphaFoldDB" id="A0E3Q9"/>
<keyword evidence="4" id="KW-1185">Reference proteome</keyword>
<keyword evidence="1" id="KW-0863">Zinc-finger</keyword>
<gene>
    <name evidence="3" type="ORF">GSPATT00023099001</name>
</gene>
<dbReference type="Proteomes" id="UP000000600">
    <property type="component" value="Unassembled WGS sequence"/>
</dbReference>
<dbReference type="InParanoid" id="A0E3Q9"/>
<organism evidence="3 4">
    <name type="scientific">Paramecium tetraurelia</name>
    <dbReference type="NCBI Taxonomy" id="5888"/>
    <lineage>
        <taxon>Eukaryota</taxon>
        <taxon>Sar</taxon>
        <taxon>Alveolata</taxon>
        <taxon>Ciliophora</taxon>
        <taxon>Intramacronucleata</taxon>
        <taxon>Oligohymenophorea</taxon>
        <taxon>Peniculida</taxon>
        <taxon>Parameciidae</taxon>
        <taxon>Paramecium</taxon>
    </lineage>
</organism>
<dbReference type="InterPro" id="IPR016024">
    <property type="entry name" value="ARM-type_fold"/>
</dbReference>
<evidence type="ECO:0000313" key="3">
    <source>
        <dbReference type="EMBL" id="CAK89926.1"/>
    </source>
</evidence>
<dbReference type="EMBL" id="CT868657">
    <property type="protein sequence ID" value="CAK89926.1"/>
    <property type="molecule type" value="Genomic_DNA"/>
</dbReference>
<protein>
    <recommendedName>
        <fullName evidence="2">C2H2-type domain-containing protein</fullName>
    </recommendedName>
</protein>
<dbReference type="PROSITE" id="PS00028">
    <property type="entry name" value="ZINC_FINGER_C2H2_1"/>
    <property type="match status" value="1"/>
</dbReference>
<dbReference type="InterPro" id="IPR038905">
    <property type="entry name" value="ARMC2"/>
</dbReference>
<dbReference type="OrthoDB" id="247006at2759"/>
<dbReference type="PANTHER" id="PTHR21356">
    <property type="entry name" value="ARMADILLO REPEAT CONTAINING 2"/>
    <property type="match status" value="1"/>
</dbReference>
<keyword evidence="1" id="KW-0479">Metal-binding</keyword>
<dbReference type="InterPro" id="IPR013087">
    <property type="entry name" value="Znf_C2H2_type"/>
</dbReference>
<dbReference type="PANTHER" id="PTHR21356:SF1">
    <property type="entry name" value="ARMADILLO REPEAT-CONTAINING PROTEIN 2"/>
    <property type="match status" value="1"/>
</dbReference>
<feature type="domain" description="C2H2-type" evidence="2">
    <location>
        <begin position="680"/>
        <end position="707"/>
    </location>
</feature>
<dbReference type="SMART" id="SM00355">
    <property type="entry name" value="ZnF_C2H2"/>
    <property type="match status" value="1"/>
</dbReference>
<dbReference type="GO" id="GO:0044782">
    <property type="term" value="P:cilium organization"/>
    <property type="evidence" value="ECO:0000318"/>
    <property type="project" value="GO_Central"/>
</dbReference>
<accession>A0E3Q9</accession>
<evidence type="ECO:0000256" key="1">
    <source>
        <dbReference type="PROSITE-ProRule" id="PRU00042"/>
    </source>
</evidence>
<dbReference type="InterPro" id="IPR011989">
    <property type="entry name" value="ARM-like"/>
</dbReference>